<organism evidence="1 2">
    <name type="scientific">Streblomastix strix</name>
    <dbReference type="NCBI Taxonomy" id="222440"/>
    <lineage>
        <taxon>Eukaryota</taxon>
        <taxon>Metamonada</taxon>
        <taxon>Preaxostyla</taxon>
        <taxon>Oxymonadida</taxon>
        <taxon>Streblomastigidae</taxon>
        <taxon>Streblomastix</taxon>
    </lineage>
</organism>
<dbReference type="Proteomes" id="UP000324800">
    <property type="component" value="Unassembled WGS sequence"/>
</dbReference>
<gene>
    <name evidence="1" type="ORF">EZS28_039402</name>
</gene>
<evidence type="ECO:0000313" key="1">
    <source>
        <dbReference type="EMBL" id="KAA6365071.1"/>
    </source>
</evidence>
<protein>
    <submittedName>
        <fullName evidence="1">Uncharacterized protein</fullName>
    </submittedName>
</protein>
<sequence length="126" mass="14508">MISNQLPVQRSTVLDSSLFYIRLGHKVCWVPQLYLVLLESLKEFYQVAPCQRSASAARSIVSCSRTPSSRCSFTIFVNHLGFFTLTPTHHYHPPLLSLPIGSMMHSHRSERQFEILHVRDRVFHAL</sequence>
<dbReference type="EMBL" id="SNRW01020885">
    <property type="protein sequence ID" value="KAA6365071.1"/>
    <property type="molecule type" value="Genomic_DNA"/>
</dbReference>
<proteinExistence type="predicted"/>
<name>A0A5J4U4Z2_9EUKA</name>
<evidence type="ECO:0000313" key="2">
    <source>
        <dbReference type="Proteomes" id="UP000324800"/>
    </source>
</evidence>
<reference evidence="1 2" key="1">
    <citation type="submission" date="2019-03" db="EMBL/GenBank/DDBJ databases">
        <title>Single cell metagenomics reveals metabolic interactions within the superorganism composed of flagellate Streblomastix strix and complex community of Bacteroidetes bacteria on its surface.</title>
        <authorList>
            <person name="Treitli S.C."/>
            <person name="Kolisko M."/>
            <person name="Husnik F."/>
            <person name="Keeling P."/>
            <person name="Hampl V."/>
        </authorList>
    </citation>
    <scope>NUCLEOTIDE SEQUENCE [LARGE SCALE GENOMIC DNA]</scope>
    <source>
        <strain evidence="1">ST1C</strain>
    </source>
</reference>
<comment type="caution">
    <text evidence="1">The sequence shown here is derived from an EMBL/GenBank/DDBJ whole genome shotgun (WGS) entry which is preliminary data.</text>
</comment>
<accession>A0A5J4U4Z2</accession>
<dbReference type="AlphaFoldDB" id="A0A5J4U4Z2"/>